<dbReference type="EMBL" id="JH159180">
    <property type="protein sequence ID" value="EGZ04533.1"/>
    <property type="molecule type" value="Genomic_DNA"/>
</dbReference>
<dbReference type="KEGG" id="psoj:PHYSODRAFT_413716"/>
<reference evidence="3 4" key="1">
    <citation type="journal article" date="2006" name="Science">
        <title>Phytophthora genome sequences uncover evolutionary origins and mechanisms of pathogenesis.</title>
        <authorList>
            <person name="Tyler B.M."/>
            <person name="Tripathy S."/>
            <person name="Zhang X."/>
            <person name="Dehal P."/>
            <person name="Jiang R.H."/>
            <person name="Aerts A."/>
            <person name="Arredondo F.D."/>
            <person name="Baxter L."/>
            <person name="Bensasson D."/>
            <person name="Beynon J.L."/>
            <person name="Chapman J."/>
            <person name="Damasceno C.M."/>
            <person name="Dorrance A.E."/>
            <person name="Dou D."/>
            <person name="Dickerman A.W."/>
            <person name="Dubchak I.L."/>
            <person name="Garbelotto M."/>
            <person name="Gijzen M."/>
            <person name="Gordon S.G."/>
            <person name="Govers F."/>
            <person name="Grunwald N.J."/>
            <person name="Huang W."/>
            <person name="Ivors K.L."/>
            <person name="Jones R.W."/>
            <person name="Kamoun S."/>
            <person name="Krampis K."/>
            <person name="Lamour K.H."/>
            <person name="Lee M.K."/>
            <person name="McDonald W.H."/>
            <person name="Medina M."/>
            <person name="Meijer H.J."/>
            <person name="Nordberg E.K."/>
            <person name="Maclean D.J."/>
            <person name="Ospina-Giraldo M.D."/>
            <person name="Morris P.F."/>
            <person name="Phuntumart V."/>
            <person name="Putnam N.H."/>
            <person name="Rash S."/>
            <person name="Rose J.K."/>
            <person name="Sakihama Y."/>
            <person name="Salamov A.A."/>
            <person name="Savidor A."/>
            <person name="Scheuring C.F."/>
            <person name="Smith B.M."/>
            <person name="Sobral B.W."/>
            <person name="Terry A."/>
            <person name="Torto-Alalibo T.A."/>
            <person name="Win J."/>
            <person name="Xu Z."/>
            <person name="Zhang H."/>
            <person name="Grigoriev I.V."/>
            <person name="Rokhsar D.S."/>
            <person name="Boore J.L."/>
        </authorList>
    </citation>
    <scope>NUCLEOTIDE SEQUENCE [LARGE SCALE GENOMIC DNA]</scope>
    <source>
        <strain evidence="3 4">P6497</strain>
    </source>
</reference>
<dbReference type="Gene3D" id="3.40.50.150">
    <property type="entry name" value="Vaccinia Virus protein VP39"/>
    <property type="match status" value="1"/>
</dbReference>
<dbReference type="SUPFAM" id="SSF53335">
    <property type="entry name" value="S-adenosyl-L-methionine-dependent methyltransferases"/>
    <property type="match status" value="1"/>
</dbReference>
<name>G5AAE8_PHYSP</name>
<dbReference type="Proteomes" id="UP000002640">
    <property type="component" value="Unassembled WGS sequence"/>
</dbReference>
<dbReference type="GeneID" id="20651724"/>
<evidence type="ECO:0000313" key="4">
    <source>
        <dbReference type="Proteomes" id="UP000002640"/>
    </source>
</evidence>
<organism evidence="4">
    <name type="scientific">Phytophthora sojae (strain P6497)</name>
    <name type="common">Soybean stem and root rot agent</name>
    <name type="synonym">Phytophthora megasperma f. sp. glycines</name>
    <dbReference type="NCBI Taxonomy" id="1094619"/>
    <lineage>
        <taxon>Eukaryota</taxon>
        <taxon>Sar</taxon>
        <taxon>Stramenopiles</taxon>
        <taxon>Oomycota</taxon>
        <taxon>Peronosporomycetes</taxon>
        <taxon>Peronosporales</taxon>
        <taxon>Peronosporaceae</taxon>
        <taxon>Phytophthora</taxon>
    </lineage>
</organism>
<proteinExistence type="predicted"/>
<dbReference type="RefSeq" id="XP_009537143.1">
    <property type="nucleotide sequence ID" value="XM_009538848.1"/>
</dbReference>
<dbReference type="EMBL" id="JH159162">
    <property type="protein sequence ID" value="EGZ07577.1"/>
    <property type="molecule type" value="Genomic_DNA"/>
</dbReference>
<dbReference type="RefSeq" id="XP_009540029.1">
    <property type="nucleotide sequence ID" value="XM_009541734.1"/>
</dbReference>
<sequence length="148" mass="15947">QAVVSMFSCIARQEVIDPSCAPHLNAGELLPSGIAAFIAAIQRVRTIGAGDVFMDIGSGVGNVMAQFVLSTSVRASIGLQNVEVYAEDVERIELSMIYPFSSATIVFANNSRFEPSTTNHITSELVYMTDAWIVAFTSEICPRHSPTC</sequence>
<feature type="non-terminal residue" evidence="3">
    <location>
        <position position="148"/>
    </location>
</feature>
<evidence type="ECO:0000313" key="2">
    <source>
        <dbReference type="EMBL" id="EGZ04533.1"/>
    </source>
</evidence>
<dbReference type="AlphaFoldDB" id="G5AAE8"/>
<dbReference type="InterPro" id="IPR025789">
    <property type="entry name" value="DOT1_dom"/>
</dbReference>
<dbReference type="GeneID" id="20651796"/>
<keyword evidence="4" id="KW-1185">Reference proteome</keyword>
<dbReference type="InParanoid" id="G5AAE8"/>
<dbReference type="InterPro" id="IPR029063">
    <property type="entry name" value="SAM-dependent_MTases_sf"/>
</dbReference>
<dbReference type="GO" id="GO:0031151">
    <property type="term" value="F:histone H3K79 methyltransferase activity"/>
    <property type="evidence" value="ECO:0007669"/>
    <property type="project" value="InterPro"/>
</dbReference>
<reference evidence="3" key="2">
    <citation type="submission" date="2011-09" db="EMBL/GenBank/DDBJ databases">
        <authorList>
            <consortium name="US DOE Joint Genome Institute (JGI-PGF)"/>
            <person name="Aerts A."/>
            <person name="Grimwood J."/>
            <person name="Schmutz J."/>
            <person name="Lucas S."/>
            <person name="Hammon N."/>
            <person name="Glavina del Rio T."/>
            <person name="Dalin E."/>
            <person name="Tice H."/>
            <person name="Pitluck S."/>
            <person name="Dehal P."/>
            <person name="Chapman J."/>
            <person name="Putman N.H."/>
            <person name="Salamov A.A."/>
            <person name="Terry A."/>
            <person name="Rokhsar D.S."/>
            <person name="Boore J.L."/>
            <person name="Tripathy S."/>
            <person name="Tyler B.M."/>
            <person name="Grigoriev I.V."/>
        </authorList>
    </citation>
    <scope>NUCLEOTIDE SEQUENCE</scope>
    <source>
        <strain evidence="3">P6497</strain>
    </source>
</reference>
<dbReference type="KEGG" id="psoj:PHYSODRAFT_412023"/>
<dbReference type="Pfam" id="PF08123">
    <property type="entry name" value="DOT1"/>
    <property type="match status" value="1"/>
</dbReference>
<evidence type="ECO:0000313" key="3">
    <source>
        <dbReference type="EMBL" id="EGZ07577.1"/>
    </source>
</evidence>
<dbReference type="SMR" id="G5AAE8"/>
<protein>
    <recommendedName>
        <fullName evidence="1">DOT1 domain-containing protein</fullName>
    </recommendedName>
</protein>
<feature type="domain" description="DOT1" evidence="1">
    <location>
        <begin position="27"/>
        <end position="87"/>
    </location>
</feature>
<accession>G5AAE8</accession>
<evidence type="ECO:0000259" key="1">
    <source>
        <dbReference type="Pfam" id="PF08123"/>
    </source>
</evidence>
<feature type="non-terminal residue" evidence="3">
    <location>
        <position position="1"/>
    </location>
</feature>
<gene>
    <name evidence="2" type="ORF">PHYSODRAFT_412023</name>
    <name evidence="3" type="ORF">PHYSODRAFT_413716</name>
</gene>